<comment type="catalytic activity">
    <reaction evidence="5">
        <text>N-terminal L-alanyl-[ribosomal protein bS18] + acetyl-CoA = N-terminal N(alpha)-acetyl-L-alanyl-[ribosomal protein bS18] + CoA + H(+)</text>
        <dbReference type="Rhea" id="RHEA:43756"/>
        <dbReference type="Rhea" id="RHEA-COMP:10676"/>
        <dbReference type="Rhea" id="RHEA-COMP:10677"/>
        <dbReference type="ChEBI" id="CHEBI:15378"/>
        <dbReference type="ChEBI" id="CHEBI:57287"/>
        <dbReference type="ChEBI" id="CHEBI:57288"/>
        <dbReference type="ChEBI" id="CHEBI:64718"/>
        <dbReference type="ChEBI" id="CHEBI:83683"/>
        <dbReference type="EC" id="2.3.1.266"/>
    </reaction>
</comment>
<dbReference type="OrthoDB" id="9794566at2"/>
<keyword evidence="3 7" id="KW-0808">Transferase</keyword>
<dbReference type="Proteomes" id="UP000192738">
    <property type="component" value="Unassembled WGS sequence"/>
</dbReference>
<dbReference type="STRING" id="112901.SAMN04488500_13018"/>
<protein>
    <recommendedName>
        <fullName evidence="5">[Ribosomal protein bS18]-alanine N-acetyltransferase</fullName>
        <ecNumber evidence="5">2.3.1.266</ecNumber>
    </recommendedName>
</protein>
<comment type="function">
    <text evidence="5">Acetylates the N-terminal alanine of ribosomal protein bS18.</text>
</comment>
<dbReference type="Gene3D" id="3.40.630.30">
    <property type="match status" value="1"/>
</dbReference>
<feature type="domain" description="N-acetyltransferase" evidence="6">
    <location>
        <begin position="4"/>
        <end position="149"/>
    </location>
</feature>
<dbReference type="EC" id="2.3.1.266" evidence="5"/>
<dbReference type="NCBIfam" id="TIGR01575">
    <property type="entry name" value="rimI"/>
    <property type="match status" value="1"/>
</dbReference>
<dbReference type="InterPro" id="IPR050680">
    <property type="entry name" value="YpeA/RimI_acetyltransf"/>
</dbReference>
<dbReference type="InterPro" id="IPR000182">
    <property type="entry name" value="GNAT_dom"/>
</dbReference>
<dbReference type="AlphaFoldDB" id="A0A1W2EU36"/>
<proteinExistence type="inferred from homology"/>
<dbReference type="GO" id="GO:0008999">
    <property type="term" value="F:protein-N-terminal-alanine acetyltransferase activity"/>
    <property type="evidence" value="ECO:0007669"/>
    <property type="project" value="UniProtKB-EC"/>
</dbReference>
<dbReference type="Pfam" id="PF00583">
    <property type="entry name" value="Acetyltransf_1"/>
    <property type="match status" value="1"/>
</dbReference>
<dbReference type="RefSeq" id="WP_084578217.1">
    <property type="nucleotide sequence ID" value="NZ_CP155572.1"/>
</dbReference>
<dbReference type="CDD" id="cd04301">
    <property type="entry name" value="NAT_SF"/>
    <property type="match status" value="1"/>
</dbReference>
<name>A0A1W2EU36_9FIRM</name>
<evidence type="ECO:0000313" key="7">
    <source>
        <dbReference type="EMBL" id="SMD13092.1"/>
    </source>
</evidence>
<comment type="subcellular location">
    <subcellularLocation>
        <location evidence="5">Cytoplasm</location>
    </subcellularLocation>
</comment>
<dbReference type="InterPro" id="IPR006464">
    <property type="entry name" value="AcTrfase_RimI/Ard1"/>
</dbReference>
<accession>A0A1W2EU36</accession>
<keyword evidence="2 5" id="KW-0963">Cytoplasm</keyword>
<keyword evidence="4" id="KW-0012">Acyltransferase</keyword>
<dbReference type="EMBL" id="FWXI01000030">
    <property type="protein sequence ID" value="SMD13092.1"/>
    <property type="molecule type" value="Genomic_DNA"/>
</dbReference>
<dbReference type="PROSITE" id="PS51186">
    <property type="entry name" value="GNAT"/>
    <property type="match status" value="1"/>
</dbReference>
<evidence type="ECO:0000256" key="3">
    <source>
        <dbReference type="ARBA" id="ARBA00022679"/>
    </source>
</evidence>
<evidence type="ECO:0000256" key="2">
    <source>
        <dbReference type="ARBA" id="ARBA00022490"/>
    </source>
</evidence>
<sequence length="149" mass="16508">MSGLNIRRMQTEDIDAVLVVENQAFTTPWSRAAFEEEIGNNDLAHYLVVTDNGLIAGYGGFWLVVDEAHVTNIALAPEYHGRGLGSLLLEHMILAAKLAGAASMTLEVRPSNTAARKLYSRRGFTERGIRPNYYAELGEDALIMWLDKL</sequence>
<evidence type="ECO:0000259" key="6">
    <source>
        <dbReference type="PROSITE" id="PS51186"/>
    </source>
</evidence>
<dbReference type="GO" id="GO:0005737">
    <property type="term" value="C:cytoplasm"/>
    <property type="evidence" value="ECO:0007669"/>
    <property type="project" value="UniProtKB-SubCell"/>
</dbReference>
<dbReference type="PANTHER" id="PTHR43420">
    <property type="entry name" value="ACETYLTRANSFERASE"/>
    <property type="match status" value="1"/>
</dbReference>
<reference evidence="7 8" key="1">
    <citation type="submission" date="2017-04" db="EMBL/GenBank/DDBJ databases">
        <authorList>
            <person name="Afonso C.L."/>
            <person name="Miller P.J."/>
            <person name="Scott M.A."/>
            <person name="Spackman E."/>
            <person name="Goraichik I."/>
            <person name="Dimitrov K.M."/>
            <person name="Suarez D.L."/>
            <person name="Swayne D.E."/>
        </authorList>
    </citation>
    <scope>NUCLEOTIDE SEQUENCE [LARGE SCALE GENOMIC DNA]</scope>
    <source>
        <strain evidence="7 8">DSM 5090</strain>
    </source>
</reference>
<dbReference type="PANTHER" id="PTHR43420:SF44">
    <property type="entry name" value="ACETYLTRANSFERASE YPEA"/>
    <property type="match status" value="1"/>
</dbReference>
<comment type="similarity">
    <text evidence="1 5">Belongs to the acetyltransferase family. RimI subfamily.</text>
</comment>
<organism evidence="7 8">
    <name type="scientific">Sporomusa malonica</name>
    <dbReference type="NCBI Taxonomy" id="112901"/>
    <lineage>
        <taxon>Bacteria</taxon>
        <taxon>Bacillati</taxon>
        <taxon>Bacillota</taxon>
        <taxon>Negativicutes</taxon>
        <taxon>Selenomonadales</taxon>
        <taxon>Sporomusaceae</taxon>
        <taxon>Sporomusa</taxon>
    </lineage>
</organism>
<keyword evidence="8" id="KW-1185">Reference proteome</keyword>
<evidence type="ECO:0000256" key="4">
    <source>
        <dbReference type="ARBA" id="ARBA00023315"/>
    </source>
</evidence>
<evidence type="ECO:0000313" key="8">
    <source>
        <dbReference type="Proteomes" id="UP000192738"/>
    </source>
</evidence>
<dbReference type="InterPro" id="IPR016181">
    <property type="entry name" value="Acyl_CoA_acyltransferase"/>
</dbReference>
<evidence type="ECO:0000256" key="5">
    <source>
        <dbReference type="RuleBase" id="RU363094"/>
    </source>
</evidence>
<gene>
    <name evidence="7" type="ORF">SAMN04488500_13018</name>
</gene>
<dbReference type="SUPFAM" id="SSF55729">
    <property type="entry name" value="Acyl-CoA N-acyltransferases (Nat)"/>
    <property type="match status" value="1"/>
</dbReference>
<evidence type="ECO:0000256" key="1">
    <source>
        <dbReference type="ARBA" id="ARBA00005395"/>
    </source>
</evidence>